<sequence>MLYVHKHQLALTYLDFPCHTNHDLIGCFTEDITTCEHLFCAGIPVWLVWSPQFIPQDMNIINVVTITRPDQVLLQLQAAIF</sequence>
<organism evidence="1 2">
    <name type="scientific">Paxillus rubicundulus Ve08.2h10</name>
    <dbReference type="NCBI Taxonomy" id="930991"/>
    <lineage>
        <taxon>Eukaryota</taxon>
        <taxon>Fungi</taxon>
        <taxon>Dikarya</taxon>
        <taxon>Basidiomycota</taxon>
        <taxon>Agaricomycotina</taxon>
        <taxon>Agaricomycetes</taxon>
        <taxon>Agaricomycetidae</taxon>
        <taxon>Boletales</taxon>
        <taxon>Paxilineae</taxon>
        <taxon>Paxillaceae</taxon>
        <taxon>Paxillus</taxon>
    </lineage>
</organism>
<dbReference type="AlphaFoldDB" id="A0A0D0CNW2"/>
<dbReference type="InParanoid" id="A0A0D0CNW2"/>
<keyword evidence="2" id="KW-1185">Reference proteome</keyword>
<name>A0A0D0CNW2_9AGAM</name>
<protein>
    <submittedName>
        <fullName evidence="1">Uncharacterized protein</fullName>
    </submittedName>
</protein>
<reference evidence="2" key="2">
    <citation type="submission" date="2015-01" db="EMBL/GenBank/DDBJ databases">
        <title>Evolutionary Origins and Diversification of the Mycorrhizal Mutualists.</title>
        <authorList>
            <consortium name="DOE Joint Genome Institute"/>
            <consortium name="Mycorrhizal Genomics Consortium"/>
            <person name="Kohler A."/>
            <person name="Kuo A."/>
            <person name="Nagy L.G."/>
            <person name="Floudas D."/>
            <person name="Copeland A."/>
            <person name="Barry K.W."/>
            <person name="Cichocki N."/>
            <person name="Veneault-Fourrey C."/>
            <person name="LaButti K."/>
            <person name="Lindquist E.A."/>
            <person name="Lipzen A."/>
            <person name="Lundell T."/>
            <person name="Morin E."/>
            <person name="Murat C."/>
            <person name="Riley R."/>
            <person name="Ohm R."/>
            <person name="Sun H."/>
            <person name="Tunlid A."/>
            <person name="Henrissat B."/>
            <person name="Grigoriev I.V."/>
            <person name="Hibbett D.S."/>
            <person name="Martin F."/>
        </authorList>
    </citation>
    <scope>NUCLEOTIDE SEQUENCE [LARGE SCALE GENOMIC DNA]</scope>
    <source>
        <strain evidence="2">Ve08.2h10</strain>
    </source>
</reference>
<dbReference type="HOGENOM" id="CLU_2574583_0_0_1"/>
<proteinExistence type="predicted"/>
<gene>
    <name evidence="1" type="ORF">PAXRUDRAFT_180601</name>
</gene>
<dbReference type="OrthoDB" id="2643173at2759"/>
<evidence type="ECO:0000313" key="2">
    <source>
        <dbReference type="Proteomes" id="UP000054538"/>
    </source>
</evidence>
<evidence type="ECO:0000313" key="1">
    <source>
        <dbReference type="EMBL" id="KIK72466.1"/>
    </source>
</evidence>
<accession>A0A0D0CNW2</accession>
<dbReference type="Proteomes" id="UP000054538">
    <property type="component" value="Unassembled WGS sequence"/>
</dbReference>
<dbReference type="EMBL" id="KN830800">
    <property type="protein sequence ID" value="KIK72466.1"/>
    <property type="molecule type" value="Genomic_DNA"/>
</dbReference>
<reference evidence="1 2" key="1">
    <citation type="submission" date="2014-04" db="EMBL/GenBank/DDBJ databases">
        <authorList>
            <consortium name="DOE Joint Genome Institute"/>
            <person name="Kuo A."/>
            <person name="Kohler A."/>
            <person name="Jargeat P."/>
            <person name="Nagy L.G."/>
            <person name="Floudas D."/>
            <person name="Copeland A."/>
            <person name="Barry K.W."/>
            <person name="Cichocki N."/>
            <person name="Veneault-Fourrey C."/>
            <person name="LaButti K."/>
            <person name="Lindquist E.A."/>
            <person name="Lipzen A."/>
            <person name="Lundell T."/>
            <person name="Morin E."/>
            <person name="Murat C."/>
            <person name="Sun H."/>
            <person name="Tunlid A."/>
            <person name="Henrissat B."/>
            <person name="Grigoriev I.V."/>
            <person name="Hibbett D.S."/>
            <person name="Martin F."/>
            <person name="Nordberg H.P."/>
            <person name="Cantor M.N."/>
            <person name="Hua S.X."/>
        </authorList>
    </citation>
    <scope>NUCLEOTIDE SEQUENCE [LARGE SCALE GENOMIC DNA]</scope>
    <source>
        <strain evidence="1 2">Ve08.2h10</strain>
    </source>
</reference>